<comment type="caution">
    <text evidence="3">The sequence shown here is derived from an EMBL/GenBank/DDBJ whole genome shotgun (WGS) entry which is preliminary data.</text>
</comment>
<dbReference type="RefSeq" id="WP_345680153.1">
    <property type="nucleotide sequence ID" value="NZ_BAABHS010000041.1"/>
</dbReference>
<dbReference type="Pfam" id="PF04909">
    <property type="entry name" value="Amidohydro_2"/>
    <property type="match status" value="1"/>
</dbReference>
<proteinExistence type="predicted"/>
<gene>
    <name evidence="3" type="ORF">GCM10023205_73210</name>
</gene>
<dbReference type="SUPFAM" id="SSF51556">
    <property type="entry name" value="Metallo-dependent hydrolases"/>
    <property type="match status" value="1"/>
</dbReference>
<evidence type="ECO:0000313" key="4">
    <source>
        <dbReference type="Proteomes" id="UP001500466"/>
    </source>
</evidence>
<dbReference type="InterPro" id="IPR006680">
    <property type="entry name" value="Amidohydro-rel"/>
</dbReference>
<evidence type="ECO:0000259" key="2">
    <source>
        <dbReference type="Pfam" id="PF04909"/>
    </source>
</evidence>
<dbReference type="PANTHER" id="PTHR21240">
    <property type="entry name" value="2-AMINO-3-CARBOXYLMUCONATE-6-SEMIALDEHYDE DECARBOXYLASE"/>
    <property type="match status" value="1"/>
</dbReference>
<evidence type="ECO:0000256" key="1">
    <source>
        <dbReference type="ARBA" id="ARBA00023239"/>
    </source>
</evidence>
<reference evidence="4" key="1">
    <citation type="journal article" date="2019" name="Int. J. Syst. Evol. Microbiol.">
        <title>The Global Catalogue of Microorganisms (GCM) 10K type strain sequencing project: providing services to taxonomists for standard genome sequencing and annotation.</title>
        <authorList>
            <consortium name="The Broad Institute Genomics Platform"/>
            <consortium name="The Broad Institute Genome Sequencing Center for Infectious Disease"/>
            <person name="Wu L."/>
            <person name="Ma J."/>
        </authorList>
    </citation>
    <scope>NUCLEOTIDE SEQUENCE [LARGE SCALE GENOMIC DNA]</scope>
    <source>
        <strain evidence="4">JCM 17986</strain>
    </source>
</reference>
<evidence type="ECO:0000313" key="3">
    <source>
        <dbReference type="EMBL" id="GAA4990838.1"/>
    </source>
</evidence>
<sequence>MNTTQPDANPRQEAGLGLPHGIRVIDADTHITEPHDLWTKRAPKTYREAVPRVADVDGVPHWVVDGAVLGRASASGVVARDGVRSRGTDFITWTFDDVTPAAYDVSARLAVMDEIGVWAHIVYPNTAGFGGQRFGDIVDPKLKLLCATLYNDAMAELQEESGQRLFPMGLIPWWDIDASVAEVRRMHALGLRGVNTTSDPQQAGVPDFSSRDWDPLWEVCADLGMPVNFHIGAAHNSLSWFGSSPWPGLGPDEKLAVGSAMMYLTNARVIANFIYSGVLERHPGLNIVSVESGIGWIPFFLEALEHQLGETAPGSTDHLSSTPIEYFRRQIHACFWFENQDIARTIERVGPGNVLFETDFPHPTCLYPDSLGIAARATRQLAPNVVQAVMQDNAVRLYNLPLPR</sequence>
<dbReference type="InterPro" id="IPR032466">
    <property type="entry name" value="Metal_Hydrolase"/>
</dbReference>
<feature type="domain" description="Amidohydrolase-related" evidence="2">
    <location>
        <begin position="145"/>
        <end position="400"/>
    </location>
</feature>
<accession>A0ABP9I7M1</accession>
<name>A0ABP9I7M1_9ACTN</name>
<dbReference type="Gene3D" id="3.20.20.140">
    <property type="entry name" value="Metal-dependent hydrolases"/>
    <property type="match status" value="1"/>
</dbReference>
<keyword evidence="4" id="KW-1185">Reference proteome</keyword>
<dbReference type="PANTHER" id="PTHR21240:SF28">
    <property type="entry name" value="ISO-OROTATE DECARBOXYLASE (EUROFUNG)"/>
    <property type="match status" value="1"/>
</dbReference>
<protein>
    <submittedName>
        <fullName evidence="3">Amidohydrolase family protein</fullName>
    </submittedName>
</protein>
<dbReference type="EMBL" id="BAABHS010000041">
    <property type="protein sequence ID" value="GAA4990838.1"/>
    <property type="molecule type" value="Genomic_DNA"/>
</dbReference>
<dbReference type="InterPro" id="IPR032465">
    <property type="entry name" value="ACMSD"/>
</dbReference>
<keyword evidence="1" id="KW-0456">Lyase</keyword>
<dbReference type="Proteomes" id="UP001500466">
    <property type="component" value="Unassembled WGS sequence"/>
</dbReference>
<organism evidence="3 4">
    <name type="scientific">Yinghuangia aomiensis</name>
    <dbReference type="NCBI Taxonomy" id="676205"/>
    <lineage>
        <taxon>Bacteria</taxon>
        <taxon>Bacillati</taxon>
        <taxon>Actinomycetota</taxon>
        <taxon>Actinomycetes</taxon>
        <taxon>Kitasatosporales</taxon>
        <taxon>Streptomycetaceae</taxon>
        <taxon>Yinghuangia</taxon>
    </lineage>
</organism>